<dbReference type="EMBL" id="GGEC01054522">
    <property type="protein sequence ID" value="MBX35006.1"/>
    <property type="molecule type" value="Transcribed_RNA"/>
</dbReference>
<name>A0A2P2MXS1_RHIMU</name>
<accession>A0A2P2MXS1</accession>
<proteinExistence type="predicted"/>
<evidence type="ECO:0000313" key="1">
    <source>
        <dbReference type="EMBL" id="MBX35006.1"/>
    </source>
</evidence>
<sequence>MSMIRISNNTESRCKETYLNPTVLNEFFLQIKLNVASNETHNAPIF</sequence>
<organism evidence="1">
    <name type="scientific">Rhizophora mucronata</name>
    <name type="common">Asiatic mangrove</name>
    <dbReference type="NCBI Taxonomy" id="61149"/>
    <lineage>
        <taxon>Eukaryota</taxon>
        <taxon>Viridiplantae</taxon>
        <taxon>Streptophyta</taxon>
        <taxon>Embryophyta</taxon>
        <taxon>Tracheophyta</taxon>
        <taxon>Spermatophyta</taxon>
        <taxon>Magnoliopsida</taxon>
        <taxon>eudicotyledons</taxon>
        <taxon>Gunneridae</taxon>
        <taxon>Pentapetalae</taxon>
        <taxon>rosids</taxon>
        <taxon>fabids</taxon>
        <taxon>Malpighiales</taxon>
        <taxon>Rhizophoraceae</taxon>
        <taxon>Rhizophora</taxon>
    </lineage>
</organism>
<reference evidence="1" key="1">
    <citation type="submission" date="2018-02" db="EMBL/GenBank/DDBJ databases">
        <title>Rhizophora mucronata_Transcriptome.</title>
        <authorList>
            <person name="Meera S.P."/>
            <person name="Sreeshan A."/>
            <person name="Augustine A."/>
        </authorList>
    </citation>
    <scope>NUCLEOTIDE SEQUENCE</scope>
    <source>
        <tissue evidence="1">Leaf</tissue>
    </source>
</reference>
<protein>
    <submittedName>
        <fullName evidence="1">Uncharacterized protein</fullName>
    </submittedName>
</protein>
<dbReference type="AlphaFoldDB" id="A0A2P2MXS1"/>